<feature type="domain" description="Reverse transcriptase" evidence="1">
    <location>
        <begin position="1"/>
        <end position="154"/>
    </location>
</feature>
<name>A0A8C7MI53_ONCKI</name>
<proteinExistence type="predicted"/>
<reference evidence="2" key="1">
    <citation type="submission" date="2025-08" db="UniProtKB">
        <authorList>
            <consortium name="Ensembl"/>
        </authorList>
    </citation>
    <scope>IDENTIFICATION</scope>
</reference>
<accession>A0A8C7MI53</accession>
<evidence type="ECO:0000259" key="1">
    <source>
        <dbReference type="PROSITE" id="PS50878"/>
    </source>
</evidence>
<dbReference type="GeneTree" id="ENSGT00940000163737"/>
<dbReference type="PANTHER" id="PTHR31635">
    <property type="entry name" value="REVERSE TRANSCRIPTASE DOMAIN-CONTAINING PROTEIN-RELATED"/>
    <property type="match status" value="1"/>
</dbReference>
<keyword evidence="3" id="KW-1185">Reference proteome</keyword>
<dbReference type="Proteomes" id="UP000694557">
    <property type="component" value="Unassembled WGS sequence"/>
</dbReference>
<organism evidence="2 3">
    <name type="scientific">Oncorhynchus kisutch</name>
    <name type="common">Coho salmon</name>
    <name type="synonym">Salmo kisutch</name>
    <dbReference type="NCBI Taxonomy" id="8019"/>
    <lineage>
        <taxon>Eukaryota</taxon>
        <taxon>Metazoa</taxon>
        <taxon>Chordata</taxon>
        <taxon>Craniata</taxon>
        <taxon>Vertebrata</taxon>
        <taxon>Euteleostomi</taxon>
        <taxon>Actinopterygii</taxon>
        <taxon>Neopterygii</taxon>
        <taxon>Teleostei</taxon>
        <taxon>Protacanthopterygii</taxon>
        <taxon>Salmoniformes</taxon>
        <taxon>Salmonidae</taxon>
        <taxon>Salmoninae</taxon>
        <taxon>Oncorhynchus</taxon>
    </lineage>
</organism>
<sequence length="349" mass="40413">SISFSSTPLRDLALGIVSVRLLRLYANGNISIKLKYGTSPRFELKRGIRQVCPISLYLFLLITQLLTNSLNNSPVQGISIAGIIISQLADDTTLFLKDTNQISISINVIQSFSKASGLYLNINKCELIAVKDYVTPSYYGISVKEELTYLGITITKDQKSRGLLNFNPLIKKTQKKLNQWLQRDLSLKGRVLITKAEGFSRLTYGTLSLYLDSKINKEIDQMLFNFLWRNRTHYIRKTVVMNTYENGGLNFLDITTLNNTFKINWIKQFLRRPTSIWNCIPHHVFSTFGGLNFMLFCNYNIDKVPVKLSAFHQQVFLSWSLIYKHDISPHRYYIWNNRDILYKNNYLFL</sequence>
<reference evidence="2" key="2">
    <citation type="submission" date="2025-09" db="UniProtKB">
        <authorList>
            <consortium name="Ensembl"/>
        </authorList>
    </citation>
    <scope>IDENTIFICATION</scope>
</reference>
<dbReference type="Ensembl" id="ENSOKIT00005060048.1">
    <property type="protein sequence ID" value="ENSOKIP00005056476.1"/>
    <property type="gene ID" value="ENSOKIG00005024225.1"/>
</dbReference>
<dbReference type="InterPro" id="IPR000477">
    <property type="entry name" value="RT_dom"/>
</dbReference>
<dbReference type="AlphaFoldDB" id="A0A8C7MI53"/>
<dbReference type="PANTHER" id="PTHR31635:SF196">
    <property type="entry name" value="REVERSE TRANSCRIPTASE DOMAIN-CONTAINING PROTEIN-RELATED"/>
    <property type="match status" value="1"/>
</dbReference>
<evidence type="ECO:0000313" key="2">
    <source>
        <dbReference type="Ensembl" id="ENSOKIP00005056476.1"/>
    </source>
</evidence>
<dbReference type="PROSITE" id="PS50878">
    <property type="entry name" value="RT_POL"/>
    <property type="match status" value="1"/>
</dbReference>
<evidence type="ECO:0000313" key="3">
    <source>
        <dbReference type="Proteomes" id="UP000694557"/>
    </source>
</evidence>
<dbReference type="Pfam" id="PF00078">
    <property type="entry name" value="RVT_1"/>
    <property type="match status" value="1"/>
</dbReference>
<protein>
    <recommendedName>
        <fullName evidence="1">Reverse transcriptase domain-containing protein</fullName>
    </recommendedName>
</protein>